<dbReference type="Pfam" id="PF24476">
    <property type="entry name" value="DUF7580"/>
    <property type="match status" value="1"/>
</dbReference>
<feature type="domain" description="DUF7580" evidence="1">
    <location>
        <begin position="7"/>
        <end position="256"/>
    </location>
</feature>
<evidence type="ECO:0000313" key="3">
    <source>
        <dbReference type="Proteomes" id="UP000070501"/>
    </source>
</evidence>
<gene>
    <name evidence="2" type="ORF">Micbo1qcDRAFT_167397</name>
</gene>
<proteinExistence type="predicted"/>
<dbReference type="InterPro" id="IPR056002">
    <property type="entry name" value="DUF7580"/>
</dbReference>
<dbReference type="EMBL" id="KQ964261">
    <property type="protein sequence ID" value="KXJ87790.1"/>
    <property type="molecule type" value="Genomic_DNA"/>
</dbReference>
<feature type="non-terminal residue" evidence="2">
    <location>
        <position position="372"/>
    </location>
</feature>
<dbReference type="Proteomes" id="UP000070501">
    <property type="component" value="Unassembled WGS sequence"/>
</dbReference>
<accession>A0A136IS64</accession>
<feature type="non-terminal residue" evidence="2">
    <location>
        <position position="1"/>
    </location>
</feature>
<reference evidence="2 3" key="1">
    <citation type="submission" date="2016-02" db="EMBL/GenBank/DDBJ databases">
        <title>Draft genome sequence of Microdochium bolleyi, a fungal endophyte of beachgrass.</title>
        <authorList>
            <consortium name="DOE Joint Genome Institute"/>
            <person name="David A.S."/>
            <person name="May G."/>
            <person name="Haridas S."/>
            <person name="Lim J."/>
            <person name="Wang M."/>
            <person name="Labutti K."/>
            <person name="Lipzen A."/>
            <person name="Barry K."/>
            <person name="Grigoriev I.V."/>
        </authorList>
    </citation>
    <scope>NUCLEOTIDE SEQUENCE [LARGE SCALE GENOMIC DNA]</scope>
    <source>
        <strain evidence="2 3">J235TASD1</strain>
    </source>
</reference>
<dbReference type="InParanoid" id="A0A136IS64"/>
<evidence type="ECO:0000313" key="2">
    <source>
        <dbReference type="EMBL" id="KXJ87790.1"/>
    </source>
</evidence>
<dbReference type="OrthoDB" id="4567294at2759"/>
<organism evidence="2 3">
    <name type="scientific">Microdochium bolleyi</name>
    <dbReference type="NCBI Taxonomy" id="196109"/>
    <lineage>
        <taxon>Eukaryota</taxon>
        <taxon>Fungi</taxon>
        <taxon>Dikarya</taxon>
        <taxon>Ascomycota</taxon>
        <taxon>Pezizomycotina</taxon>
        <taxon>Sordariomycetes</taxon>
        <taxon>Xylariomycetidae</taxon>
        <taxon>Xylariales</taxon>
        <taxon>Microdochiaceae</taxon>
        <taxon>Microdochium</taxon>
    </lineage>
</organism>
<dbReference type="AlphaFoldDB" id="A0A136IS64"/>
<keyword evidence="3" id="KW-1185">Reference proteome</keyword>
<dbReference type="STRING" id="196109.A0A136IS64"/>
<sequence>MITSPLTRTLCQQLKSSCSHWKSLELVFNVESCTIHPAYRRQASQRDGRALHKISLGDLINTHRAFDPPLRLGPDQHVFSHTQKRKLAATLAFSFLVLFTTQHGPRLWTNEMIQFFESTTRLCANSKPYIHCDSGTKQSTEQIFLLDDGEPVPCFIFFAKLLLELEYGRIPEISSAIESDTQEDHGFLHVKDFYDAKRDYSDESRRSYLDAVEACLDFRHTYDLERAQSSATSETPSDTCKRLILRNIVEKVVQRVDVSKKRRRELQDHVPQVGVAQATCSDSECENKKRDRNRIHDVKSGAATGCRHARRKLQRHTQDYETVPETTSPIGADLAREGEKLLSMPLESSAAKPASTNAHLSSQTVYTVGWLC</sequence>
<protein>
    <recommendedName>
        <fullName evidence="1">DUF7580 domain-containing protein</fullName>
    </recommendedName>
</protein>
<name>A0A136IS64_9PEZI</name>
<evidence type="ECO:0000259" key="1">
    <source>
        <dbReference type="Pfam" id="PF24476"/>
    </source>
</evidence>